<dbReference type="GO" id="GO:0003730">
    <property type="term" value="F:mRNA 3'-UTR binding"/>
    <property type="evidence" value="ECO:0007669"/>
    <property type="project" value="Ensembl"/>
</dbReference>
<keyword evidence="6" id="KW-0694">RNA-binding</keyword>
<dbReference type="SMART" id="SM00829">
    <property type="entry name" value="PKS_ER"/>
    <property type="match status" value="1"/>
</dbReference>
<feature type="region of interest" description="Disordered" evidence="8">
    <location>
        <begin position="1"/>
        <end position="55"/>
    </location>
</feature>
<evidence type="ECO:0000256" key="3">
    <source>
        <dbReference type="ARBA" id="ARBA00011881"/>
    </source>
</evidence>
<evidence type="ECO:0000256" key="1">
    <source>
        <dbReference type="ARBA" id="ARBA00004496"/>
    </source>
</evidence>
<comment type="similarity">
    <text evidence="2">Belongs to the zinc-containing alcohol dehydrogenase family. Quinone oxidoreductase subfamily.</text>
</comment>
<comment type="subunit">
    <text evidence="3">Homotetramer.</text>
</comment>
<protein>
    <submittedName>
        <fullName evidence="10">Crystallin zeta</fullName>
    </submittedName>
</protein>
<dbReference type="CDD" id="cd08253">
    <property type="entry name" value="zeta_crystallin"/>
    <property type="match status" value="1"/>
</dbReference>
<dbReference type="InterPro" id="IPR013154">
    <property type="entry name" value="ADH-like_N"/>
</dbReference>
<dbReference type="InterPro" id="IPR036291">
    <property type="entry name" value="NAD(P)-bd_dom_sf"/>
</dbReference>
<dbReference type="AlphaFoldDB" id="A0A4X2KYY0"/>
<evidence type="ECO:0000256" key="8">
    <source>
        <dbReference type="SAM" id="MobiDB-lite"/>
    </source>
</evidence>
<dbReference type="Ensembl" id="ENSVURT00010019197.1">
    <property type="protein sequence ID" value="ENSVURP00010016893.1"/>
    <property type="gene ID" value="ENSVURG00010012924.1"/>
</dbReference>
<evidence type="ECO:0000256" key="4">
    <source>
        <dbReference type="ARBA" id="ARBA00022490"/>
    </source>
</evidence>
<keyword evidence="4" id="KW-0963">Cytoplasm</keyword>
<sequence>MHTLIHTHTHTHTHCPVLPVTRGPNSRTSTRVPLPHETGRPCTQQGGPPDSPLLGAPPLPGQGYIHVNYLVSPEVGGGGVAGPVQSRDIKMGQRIKDAVSMATTLSMKKRVGGASAQVPLLPWQRQSTMAAQQKLMRAIRVFEFGGPQVLKLRCDVPVPEPEENQVLIKVHACGVNPVETYIRSGTYNRIPTLPYTPGTDVAGVVERVGKHVVHLKEGDRVFTTKTVTGGYAEYTVASEHTVFLLPENLNFGQGASIGIPYFTAFRALIHSARAKAGETVLIHGASGGVGVAACQMARAYGLKVLGTAGTEQGREMVLKNGAHQVFNHREADYIQKIKEYVGESGVNVIIEMVSNINLQKDLQLLSFKGRVIIVGCRGPIEINPRDTMKKEISIIGVSLYSSLKEDYLQSSAALLAGMETGWLIPVIGPQYPLENAEQAHEDIIKSQGALGKMILVMN</sequence>
<dbReference type="Pfam" id="PF08240">
    <property type="entry name" value="ADH_N"/>
    <property type="match status" value="1"/>
</dbReference>
<evidence type="ECO:0000313" key="11">
    <source>
        <dbReference type="Proteomes" id="UP000314987"/>
    </source>
</evidence>
<dbReference type="SUPFAM" id="SSF51735">
    <property type="entry name" value="NAD(P)-binding Rossmann-fold domains"/>
    <property type="match status" value="1"/>
</dbReference>
<dbReference type="STRING" id="29139.ENSVURP00010016893"/>
<reference evidence="10" key="3">
    <citation type="submission" date="2025-09" db="UniProtKB">
        <authorList>
            <consortium name="Ensembl"/>
        </authorList>
    </citation>
    <scope>IDENTIFICATION</scope>
</reference>
<dbReference type="GO" id="GO:0070402">
    <property type="term" value="F:NADPH binding"/>
    <property type="evidence" value="ECO:0007669"/>
    <property type="project" value="Ensembl"/>
</dbReference>
<dbReference type="GO" id="GO:0008270">
    <property type="term" value="F:zinc ion binding"/>
    <property type="evidence" value="ECO:0007669"/>
    <property type="project" value="InterPro"/>
</dbReference>
<dbReference type="InterPro" id="IPR011032">
    <property type="entry name" value="GroES-like_sf"/>
</dbReference>
<dbReference type="FunFam" id="3.90.180.10:FF:000016">
    <property type="entry name" value="Quinone oxidoreductase"/>
    <property type="match status" value="1"/>
</dbReference>
<dbReference type="InterPro" id="IPR051603">
    <property type="entry name" value="Zinc-ADH_QOR/CCCR"/>
</dbReference>
<dbReference type="PANTHER" id="PTHR44154:SF1">
    <property type="entry name" value="QUINONE OXIDOREDUCTASE"/>
    <property type="match status" value="1"/>
</dbReference>
<reference evidence="10" key="2">
    <citation type="submission" date="2025-08" db="UniProtKB">
        <authorList>
            <consortium name="Ensembl"/>
        </authorList>
    </citation>
    <scope>IDENTIFICATION</scope>
</reference>
<dbReference type="OMA" id="VWTNSMG"/>
<dbReference type="GO" id="GO:0042802">
    <property type="term" value="F:identical protein binding"/>
    <property type="evidence" value="ECO:0007669"/>
    <property type="project" value="Ensembl"/>
</dbReference>
<evidence type="ECO:0000256" key="2">
    <source>
        <dbReference type="ARBA" id="ARBA00010371"/>
    </source>
</evidence>
<dbReference type="GO" id="GO:0005829">
    <property type="term" value="C:cytosol"/>
    <property type="evidence" value="ECO:0007669"/>
    <property type="project" value="Ensembl"/>
</dbReference>
<keyword evidence="11" id="KW-1185">Reference proteome</keyword>
<comment type="subcellular location">
    <subcellularLocation>
        <location evidence="1">Cytoplasm</location>
    </subcellularLocation>
</comment>
<keyword evidence="5" id="KW-0521">NADP</keyword>
<dbReference type="InterPro" id="IPR002364">
    <property type="entry name" value="Quin_OxRdtase/zeta-crystal_CS"/>
</dbReference>
<keyword evidence="7" id="KW-0007">Acetylation</keyword>
<dbReference type="GO" id="GO:0003960">
    <property type="term" value="F:quinone reductase (NADPH) activity"/>
    <property type="evidence" value="ECO:0007669"/>
    <property type="project" value="Ensembl"/>
</dbReference>
<evidence type="ECO:0000256" key="6">
    <source>
        <dbReference type="ARBA" id="ARBA00022884"/>
    </source>
</evidence>
<dbReference type="Proteomes" id="UP000314987">
    <property type="component" value="Unassembled WGS sequence"/>
</dbReference>
<name>A0A4X2KYY0_VOMUR</name>
<dbReference type="GO" id="GO:0042178">
    <property type="term" value="P:xenobiotic catabolic process"/>
    <property type="evidence" value="ECO:0007669"/>
    <property type="project" value="Ensembl"/>
</dbReference>
<proteinExistence type="inferred from homology"/>
<dbReference type="Gene3D" id="3.40.50.720">
    <property type="entry name" value="NAD(P)-binding Rossmann-like Domain"/>
    <property type="match status" value="1"/>
</dbReference>
<dbReference type="GO" id="GO:0051289">
    <property type="term" value="P:protein homotetramerization"/>
    <property type="evidence" value="ECO:0007669"/>
    <property type="project" value="Ensembl"/>
</dbReference>
<feature type="domain" description="Enoyl reductase (ER)" evidence="9">
    <location>
        <begin position="145"/>
        <end position="455"/>
    </location>
</feature>
<dbReference type="InterPro" id="IPR013149">
    <property type="entry name" value="ADH-like_C"/>
</dbReference>
<dbReference type="PROSITE" id="PS01162">
    <property type="entry name" value="QOR_ZETA_CRYSTAL"/>
    <property type="match status" value="1"/>
</dbReference>
<reference evidence="11" key="1">
    <citation type="submission" date="2018-12" db="EMBL/GenBank/DDBJ databases">
        <authorList>
            <person name="Yazar S."/>
        </authorList>
    </citation>
    <scope>NUCLEOTIDE SEQUENCE [LARGE SCALE GENOMIC DNA]</scope>
</reference>
<accession>A0A4X2KYY0</accession>
<evidence type="ECO:0000259" key="9">
    <source>
        <dbReference type="SMART" id="SM00829"/>
    </source>
</evidence>
<evidence type="ECO:0000256" key="5">
    <source>
        <dbReference type="ARBA" id="ARBA00022857"/>
    </source>
</evidence>
<dbReference type="PANTHER" id="PTHR44154">
    <property type="entry name" value="QUINONE OXIDOREDUCTASE"/>
    <property type="match status" value="1"/>
</dbReference>
<dbReference type="InterPro" id="IPR020843">
    <property type="entry name" value="ER"/>
</dbReference>
<dbReference type="FunFam" id="3.40.50.720:FF:000244">
    <property type="entry name" value="quinone oxidoreductase"/>
    <property type="match status" value="1"/>
</dbReference>
<organism evidence="10 11">
    <name type="scientific">Vombatus ursinus</name>
    <name type="common">Common wombat</name>
    <dbReference type="NCBI Taxonomy" id="29139"/>
    <lineage>
        <taxon>Eukaryota</taxon>
        <taxon>Metazoa</taxon>
        <taxon>Chordata</taxon>
        <taxon>Craniata</taxon>
        <taxon>Vertebrata</taxon>
        <taxon>Euteleostomi</taxon>
        <taxon>Mammalia</taxon>
        <taxon>Metatheria</taxon>
        <taxon>Diprotodontia</taxon>
        <taxon>Vombatidae</taxon>
        <taxon>Vombatus</taxon>
    </lineage>
</organism>
<dbReference type="Pfam" id="PF00107">
    <property type="entry name" value="ADH_zinc_N"/>
    <property type="match status" value="1"/>
</dbReference>
<dbReference type="GeneTree" id="ENSGT00940000154882"/>
<evidence type="ECO:0000256" key="7">
    <source>
        <dbReference type="ARBA" id="ARBA00022990"/>
    </source>
</evidence>
<dbReference type="Gene3D" id="3.90.180.10">
    <property type="entry name" value="Medium-chain alcohol dehydrogenases, catalytic domain"/>
    <property type="match status" value="1"/>
</dbReference>
<dbReference type="SUPFAM" id="SSF50129">
    <property type="entry name" value="GroES-like"/>
    <property type="match status" value="1"/>
</dbReference>
<evidence type="ECO:0000313" key="10">
    <source>
        <dbReference type="Ensembl" id="ENSVURP00010016893.1"/>
    </source>
</evidence>
<gene>
    <name evidence="10" type="primary">CRYZ</name>
</gene>
<feature type="compositionally biased region" description="Basic residues" evidence="8">
    <location>
        <begin position="1"/>
        <end position="13"/>
    </location>
</feature>